<feature type="domain" description="Spore coat protein U/FanG" evidence="2">
    <location>
        <begin position="181"/>
        <end position="313"/>
    </location>
</feature>
<gene>
    <name evidence="3" type="ORF">EB837_03945</name>
</gene>
<name>A0A3N2SBI4_9ENTR</name>
<evidence type="ECO:0000313" key="4">
    <source>
        <dbReference type="Proteomes" id="UP000268051"/>
    </source>
</evidence>
<feature type="signal peptide" evidence="1">
    <location>
        <begin position="1"/>
        <end position="26"/>
    </location>
</feature>
<dbReference type="SMART" id="SM00972">
    <property type="entry name" value="SCPU"/>
    <property type="match status" value="1"/>
</dbReference>
<dbReference type="RefSeq" id="WP_123650410.1">
    <property type="nucleotide sequence ID" value="NZ_RHFN01000003.1"/>
</dbReference>
<accession>A0A3N2SBI4</accession>
<protein>
    <submittedName>
        <fullName evidence="3">SCPU domain-containing protein</fullName>
    </submittedName>
</protein>
<dbReference type="Pfam" id="PF05229">
    <property type="entry name" value="SCPU"/>
    <property type="match status" value="1"/>
</dbReference>
<dbReference type="EMBL" id="RHFN01000003">
    <property type="protein sequence ID" value="ROU17075.1"/>
    <property type="molecule type" value="Genomic_DNA"/>
</dbReference>
<sequence length="316" mass="33744">MSVTRPLGFISLLLALMVVLCPAAKAANCWNGNPPGLNFGTVTPGASSTTSTKLSFTCNNYDGKAEYVRACLKLMADDPIPMSQNEPSTTPLYFSLYSIYDLHHPLSQNGDVYAQIDMELGGSQSNVEHDIPLIGKINAGQTDISAGTYYDYATSVQIRYASASSMQSLPSCSGLSGTLVTDQISATATVKNGCEIVSTDDMEFGSKTPAATNLLQANSTANISIQCPTGTSYSVGIGHGLHPDGNARSLCHNDECVSYGLYQDAAHSIEWSQDNQEKQYSSNGQPQELVVYGNVPEQKWPSPGAYTDTVVITLTY</sequence>
<dbReference type="Proteomes" id="UP000268051">
    <property type="component" value="Unassembled WGS sequence"/>
</dbReference>
<keyword evidence="1" id="KW-0732">Signal</keyword>
<reference evidence="3 4" key="1">
    <citation type="submission" date="2018-10" db="EMBL/GenBank/DDBJ databases">
        <title>Horizontal transference of carbapenem resistance between Klebsiella pneumoniae and Kluyvera ascorbata during abdominal infection: a case report.</title>
        <authorList>
            <person name="Raro O.H.F."/>
            <person name="Lima-Morales D."/>
            <person name="Barth A.L."/>
            <person name="Paim T.G.S."/>
            <person name="Mott M.P."/>
            <person name="Riche C.V.W."/>
            <person name="Teixeira U.F."/>
            <person name="Waechter F."/>
            <person name="Dias C.A.G."/>
        </authorList>
    </citation>
    <scope>NUCLEOTIDE SEQUENCE [LARGE SCALE GENOMIC DNA]</scope>
    <source>
        <strain evidence="3 4">OT2</strain>
    </source>
</reference>
<feature type="chain" id="PRO_5018117237" evidence="1">
    <location>
        <begin position="27"/>
        <end position="316"/>
    </location>
</feature>
<dbReference type="OrthoDB" id="6078729at2"/>
<evidence type="ECO:0000256" key="1">
    <source>
        <dbReference type="SAM" id="SignalP"/>
    </source>
</evidence>
<evidence type="ECO:0000313" key="3">
    <source>
        <dbReference type="EMBL" id="ROU17075.1"/>
    </source>
</evidence>
<dbReference type="AlphaFoldDB" id="A0A3N2SBI4"/>
<dbReference type="InterPro" id="IPR007893">
    <property type="entry name" value="Spore_coat_U/FanG"/>
</dbReference>
<proteinExistence type="predicted"/>
<dbReference type="InterPro" id="IPR053167">
    <property type="entry name" value="Spore_coat_component"/>
</dbReference>
<comment type="caution">
    <text evidence="3">The sequence shown here is derived from an EMBL/GenBank/DDBJ whole genome shotgun (WGS) entry which is preliminary data.</text>
</comment>
<organism evidence="3 4">
    <name type="scientific">Kluyvera ascorbata</name>
    <dbReference type="NCBI Taxonomy" id="51288"/>
    <lineage>
        <taxon>Bacteria</taxon>
        <taxon>Pseudomonadati</taxon>
        <taxon>Pseudomonadota</taxon>
        <taxon>Gammaproteobacteria</taxon>
        <taxon>Enterobacterales</taxon>
        <taxon>Enterobacteriaceae</taxon>
        <taxon>Kluyvera</taxon>
    </lineage>
</organism>
<dbReference type="PANTHER" id="PTHR37089">
    <property type="entry name" value="PROTEIN U-RELATED"/>
    <property type="match status" value="1"/>
</dbReference>
<evidence type="ECO:0000259" key="2">
    <source>
        <dbReference type="Pfam" id="PF05229"/>
    </source>
</evidence>